<organism evidence="2 3">
    <name type="scientific">Perkinsus olseni</name>
    <name type="common">Perkinsus atlanticus</name>
    <dbReference type="NCBI Taxonomy" id="32597"/>
    <lineage>
        <taxon>Eukaryota</taxon>
        <taxon>Sar</taxon>
        <taxon>Alveolata</taxon>
        <taxon>Perkinsozoa</taxon>
        <taxon>Perkinsea</taxon>
        <taxon>Perkinsida</taxon>
        <taxon>Perkinsidae</taxon>
        <taxon>Perkinsus</taxon>
    </lineage>
</organism>
<reference evidence="2 3" key="1">
    <citation type="submission" date="2020-04" db="EMBL/GenBank/DDBJ databases">
        <title>Perkinsus olseni comparative genomics.</title>
        <authorList>
            <person name="Bogema D.R."/>
        </authorList>
    </citation>
    <scope>NUCLEOTIDE SEQUENCE [LARGE SCALE GENOMIC DNA]</scope>
    <source>
        <strain evidence="2">ATCC PRA-31</strain>
    </source>
</reference>
<accession>A0A7J6L1Y3</accession>
<protein>
    <submittedName>
        <fullName evidence="2">Uncharacterized protein</fullName>
    </submittedName>
</protein>
<evidence type="ECO:0000256" key="1">
    <source>
        <dbReference type="SAM" id="MobiDB-lite"/>
    </source>
</evidence>
<sequence>MSTVSSVQSKGSQRGKGNEGQQHGAPAGLLVSQTSSELFSAALRDAARLTLGDEGEKLSSSLAELVALPPVKVCEELLGFSIHSPALENLFFVGTNGSKLGSRLSGFSSAWHLPPHRDAYHDPTLWNAVQSKSGGGGPRFTYERFTRALSLSLSEFTGSTAPIRLYAYAGFLPRPVADAIKTALLAKAAPAGELLDADFDVMAWRRIQRLHFEADDSTSAEDIKELYHRYVTACQSVLDKAEATLREVQELEIPNLRHPLCLLKQWSSLPQAIERGDSMVRTIERERRIHSRLSSHPSGISLTWSTRRLLYGALLRATPLFNDSDIGFAAFIDRLEHSTEGDTDKFVANLALLAKHGGFSTIDKFLKLGSQRSNNGGNRRHQQGAKRPRFDSKNEPGNESNTNRSWYSPQPQGTISTRDLASSSTRPKPSDNSRRPGPPHKRQSLPSSKPPPTSSKPITCYRCGQITHSLLTSHLRVLSEKPEGVDEVVSVALDTMSSVNLVTVSLAQRLGCSISSDVTRLTSLGNQPSPGKATDIRLFIVGKGIVSLHCLVVADDALKQSCDCEVLAGFRDLDRIGARSRYHPALRGSSRFH</sequence>
<feature type="compositionally biased region" description="Basic residues" evidence="1">
    <location>
        <begin position="378"/>
        <end position="387"/>
    </location>
</feature>
<evidence type="ECO:0000313" key="2">
    <source>
        <dbReference type="EMBL" id="KAF4652791.1"/>
    </source>
</evidence>
<feature type="region of interest" description="Disordered" evidence="1">
    <location>
        <begin position="1"/>
        <end position="26"/>
    </location>
</feature>
<name>A0A7J6L1Y3_PEROL</name>
<gene>
    <name evidence="2" type="ORF">FOL46_009502</name>
</gene>
<feature type="compositionally biased region" description="Polar residues" evidence="1">
    <location>
        <begin position="1"/>
        <end position="12"/>
    </location>
</feature>
<dbReference type="AlphaFoldDB" id="A0A7J6L1Y3"/>
<proteinExistence type="predicted"/>
<dbReference type="EMBL" id="JABANN010000874">
    <property type="protein sequence ID" value="KAF4652791.1"/>
    <property type="molecule type" value="Genomic_DNA"/>
</dbReference>
<feature type="compositionally biased region" description="Polar residues" evidence="1">
    <location>
        <begin position="397"/>
        <end position="427"/>
    </location>
</feature>
<evidence type="ECO:0000313" key="3">
    <source>
        <dbReference type="Proteomes" id="UP000572268"/>
    </source>
</evidence>
<feature type="region of interest" description="Disordered" evidence="1">
    <location>
        <begin position="369"/>
        <end position="458"/>
    </location>
</feature>
<comment type="caution">
    <text evidence="2">The sequence shown here is derived from an EMBL/GenBank/DDBJ whole genome shotgun (WGS) entry which is preliminary data.</text>
</comment>
<dbReference type="Proteomes" id="UP000572268">
    <property type="component" value="Unassembled WGS sequence"/>
</dbReference>